<dbReference type="RefSeq" id="WP_381498404.1">
    <property type="nucleotide sequence ID" value="NZ_JBHUOM010000002.1"/>
</dbReference>
<comment type="caution">
    <text evidence="1">The sequence shown here is derived from an EMBL/GenBank/DDBJ whole genome shotgun (WGS) entry which is preliminary data.</text>
</comment>
<accession>A0ABW6AGT8</accession>
<dbReference type="SUPFAM" id="SSF52266">
    <property type="entry name" value="SGNH hydrolase"/>
    <property type="match status" value="1"/>
</dbReference>
<name>A0ABW6AGT8_9BACT</name>
<protein>
    <submittedName>
        <fullName evidence="1">SGNH/GDSL hydrolase family protein</fullName>
    </submittedName>
</protein>
<keyword evidence="1" id="KW-0378">Hydrolase</keyword>
<keyword evidence="2" id="KW-1185">Reference proteome</keyword>
<evidence type="ECO:0000313" key="2">
    <source>
        <dbReference type="Proteomes" id="UP001597512"/>
    </source>
</evidence>
<proteinExistence type="predicted"/>
<gene>
    <name evidence="1" type="ORF">ACFS25_08050</name>
</gene>
<organism evidence="1 2">
    <name type="scientific">Spirosoma flavum</name>
    <dbReference type="NCBI Taxonomy" id="2048557"/>
    <lineage>
        <taxon>Bacteria</taxon>
        <taxon>Pseudomonadati</taxon>
        <taxon>Bacteroidota</taxon>
        <taxon>Cytophagia</taxon>
        <taxon>Cytophagales</taxon>
        <taxon>Cytophagaceae</taxon>
        <taxon>Spirosoma</taxon>
    </lineage>
</organism>
<reference evidence="2" key="1">
    <citation type="journal article" date="2019" name="Int. J. Syst. Evol. Microbiol.">
        <title>The Global Catalogue of Microorganisms (GCM) 10K type strain sequencing project: providing services to taxonomists for standard genome sequencing and annotation.</title>
        <authorList>
            <consortium name="The Broad Institute Genomics Platform"/>
            <consortium name="The Broad Institute Genome Sequencing Center for Infectious Disease"/>
            <person name="Wu L."/>
            <person name="Ma J."/>
        </authorList>
    </citation>
    <scope>NUCLEOTIDE SEQUENCE [LARGE SCALE GENOMIC DNA]</scope>
    <source>
        <strain evidence="2">KCTC 52490</strain>
    </source>
</reference>
<dbReference type="Proteomes" id="UP001597512">
    <property type="component" value="Unassembled WGS sequence"/>
</dbReference>
<dbReference type="GO" id="GO:0016787">
    <property type="term" value="F:hydrolase activity"/>
    <property type="evidence" value="ECO:0007669"/>
    <property type="project" value="UniProtKB-KW"/>
</dbReference>
<dbReference type="EMBL" id="JBHUOM010000002">
    <property type="protein sequence ID" value="MFD2933732.1"/>
    <property type="molecule type" value="Genomic_DNA"/>
</dbReference>
<evidence type="ECO:0000313" key="1">
    <source>
        <dbReference type="EMBL" id="MFD2933732.1"/>
    </source>
</evidence>
<sequence length="234" mass="26445">MKVLVIGDEHTYGYGLSTGNLSYIGHFIRQIGRAGRAVSVEAYAHLTMAQTIYTLAQLPLNRYDLIILQLDYTLIQGSSSQLAGSPRILIPVLPDLAHSPKPTAQPTFGSHIRAIGKALRSFVLPPQDLSPVSLLLNQLKPYRHNVLLLTPFSHQQVLSRWMRKRSRAVLLREAERRLISVFDTDSVIHPREEYFLPNDNEHLSSISHELLGRSLFDFYQSAPTIVTIQAIRRE</sequence>